<proteinExistence type="predicted"/>
<dbReference type="Gene3D" id="1.25.40.10">
    <property type="entry name" value="Tetratricopeptide repeat domain"/>
    <property type="match status" value="1"/>
</dbReference>
<dbReference type="Pfam" id="PF06041">
    <property type="entry name" value="DUF924"/>
    <property type="match status" value="1"/>
</dbReference>
<dbReference type="SUPFAM" id="SSF48452">
    <property type="entry name" value="TPR-like"/>
    <property type="match status" value="1"/>
</dbReference>
<dbReference type="RefSeq" id="WP_119378851.1">
    <property type="nucleotide sequence ID" value="NZ_QWGB01000005.1"/>
</dbReference>
<reference evidence="1 2" key="1">
    <citation type="submission" date="2018-08" db="EMBL/GenBank/DDBJ databases">
        <title>Henriciella mobilis sp. nov., isolated from seawater.</title>
        <authorList>
            <person name="Cheng H."/>
            <person name="Wu Y.-H."/>
            <person name="Xu X.-W."/>
            <person name="Guo L.-L."/>
        </authorList>
    </citation>
    <scope>NUCLEOTIDE SEQUENCE [LARGE SCALE GENOMIC DNA]</scope>
    <source>
        <strain evidence="1 2">CCUG66934</strain>
    </source>
</reference>
<organism evidence="1 2">
    <name type="scientific">Henriciella barbarensis</name>
    <dbReference type="NCBI Taxonomy" id="86342"/>
    <lineage>
        <taxon>Bacteria</taxon>
        <taxon>Pseudomonadati</taxon>
        <taxon>Pseudomonadota</taxon>
        <taxon>Alphaproteobacteria</taxon>
        <taxon>Hyphomonadales</taxon>
        <taxon>Hyphomonadaceae</taxon>
        <taxon>Henriciella</taxon>
    </lineage>
</organism>
<sequence length="200" mass="23056">MITPEDVLSYWIGDTATSTGQLKEKNKLWFTKSFETDEEIARRFTDVIGALAAGLAADWANRGARGRLAAIIALDQFSRNIFRGHRYSFMHDPLSRHLMQVGLDLGQDRTLSEPERVFFYLPAEHSEKMADQNLSVSLFEKLSEEAREDYREFCKATLDYAYKHREVIERFGRFPHRNELLQRTSTPAEEKYLAQPGAGF</sequence>
<dbReference type="Proteomes" id="UP000265431">
    <property type="component" value="Unassembled WGS sequence"/>
</dbReference>
<dbReference type="InterPro" id="IPR011990">
    <property type="entry name" value="TPR-like_helical_dom_sf"/>
</dbReference>
<dbReference type="Gene3D" id="1.20.58.320">
    <property type="entry name" value="TPR-like"/>
    <property type="match status" value="1"/>
</dbReference>
<comment type="caution">
    <text evidence="1">The sequence shown here is derived from an EMBL/GenBank/DDBJ whole genome shotgun (WGS) entry which is preliminary data.</text>
</comment>
<evidence type="ECO:0000313" key="2">
    <source>
        <dbReference type="Proteomes" id="UP000265431"/>
    </source>
</evidence>
<protein>
    <submittedName>
        <fullName evidence="1">DUF924 domain-containing protein</fullName>
    </submittedName>
</protein>
<dbReference type="AlphaFoldDB" id="A0A399QYQ4"/>
<dbReference type="InterPro" id="IPR010323">
    <property type="entry name" value="DUF924"/>
</dbReference>
<evidence type="ECO:0000313" key="1">
    <source>
        <dbReference type="EMBL" id="RIJ23661.1"/>
    </source>
</evidence>
<name>A0A399QYQ4_9PROT</name>
<gene>
    <name evidence="1" type="ORF">D1224_05210</name>
</gene>
<keyword evidence="2" id="KW-1185">Reference proteome</keyword>
<dbReference type="EMBL" id="QWGB01000005">
    <property type="protein sequence ID" value="RIJ23661.1"/>
    <property type="molecule type" value="Genomic_DNA"/>
</dbReference>
<dbReference type="OrthoDB" id="7593450at2"/>
<accession>A0A399QYQ4</accession>